<sequence>MFESPDFDLAPYAGFDTAAYVRHTYNSWDDVGWRSLLVQGFTHAAEAENVPLPAVSDLHLVLCVVTSTDVVYESIFA</sequence>
<reference evidence="2" key="1">
    <citation type="journal article" date="2019" name="Int. J. Syst. Evol. Microbiol.">
        <title>The Global Catalogue of Microorganisms (GCM) 10K type strain sequencing project: providing services to taxonomists for standard genome sequencing and annotation.</title>
        <authorList>
            <consortium name="The Broad Institute Genomics Platform"/>
            <consortium name="The Broad Institute Genome Sequencing Center for Infectious Disease"/>
            <person name="Wu L."/>
            <person name="Ma J."/>
        </authorList>
    </citation>
    <scope>NUCLEOTIDE SEQUENCE [LARGE SCALE GENOMIC DNA]</scope>
    <source>
        <strain evidence="2">JCM 30346</strain>
    </source>
</reference>
<keyword evidence="2" id="KW-1185">Reference proteome</keyword>
<evidence type="ECO:0000313" key="2">
    <source>
        <dbReference type="Proteomes" id="UP001596137"/>
    </source>
</evidence>
<accession>A0ABW1NMB9</accession>
<protein>
    <submittedName>
        <fullName evidence="1">Uncharacterized protein</fullName>
    </submittedName>
</protein>
<gene>
    <name evidence="1" type="ORF">ACFP1K_24050</name>
</gene>
<dbReference type="EMBL" id="JBHSRF010000039">
    <property type="protein sequence ID" value="MFC6084255.1"/>
    <property type="molecule type" value="Genomic_DNA"/>
</dbReference>
<evidence type="ECO:0000313" key="1">
    <source>
        <dbReference type="EMBL" id="MFC6084255.1"/>
    </source>
</evidence>
<dbReference type="Proteomes" id="UP001596137">
    <property type="component" value="Unassembled WGS sequence"/>
</dbReference>
<dbReference type="RefSeq" id="WP_380757115.1">
    <property type="nucleotide sequence ID" value="NZ_JBHSRF010000039.1"/>
</dbReference>
<name>A0ABW1NMB9_9ACTN</name>
<proteinExistence type="predicted"/>
<organism evidence="1 2">
    <name type="scientific">Sphaerisporangium aureirubrum</name>
    <dbReference type="NCBI Taxonomy" id="1544736"/>
    <lineage>
        <taxon>Bacteria</taxon>
        <taxon>Bacillati</taxon>
        <taxon>Actinomycetota</taxon>
        <taxon>Actinomycetes</taxon>
        <taxon>Streptosporangiales</taxon>
        <taxon>Streptosporangiaceae</taxon>
        <taxon>Sphaerisporangium</taxon>
    </lineage>
</organism>
<comment type="caution">
    <text evidence="1">The sequence shown here is derived from an EMBL/GenBank/DDBJ whole genome shotgun (WGS) entry which is preliminary data.</text>
</comment>